<keyword evidence="4 7" id="KW-0067">ATP-binding</keyword>
<dbReference type="GO" id="GO:0005524">
    <property type="term" value="F:ATP binding"/>
    <property type="evidence" value="ECO:0007669"/>
    <property type="project" value="UniProtKB-KW"/>
</dbReference>
<comment type="function">
    <text evidence="7">Part of the ABC transporter complex PotABCD involved in spermidine/putrescine import. Responsible for energy coupling to the transport system.</text>
</comment>
<comment type="similarity">
    <text evidence="7">Belongs to the ABC transporter superfamily. Spermidine/putrescine importer (TC 3.A.1.11.1) family.</text>
</comment>
<dbReference type="NCBIfam" id="TIGR01187">
    <property type="entry name" value="potA"/>
    <property type="match status" value="1"/>
</dbReference>
<keyword evidence="10" id="KW-1185">Reference proteome</keyword>
<dbReference type="Gene3D" id="2.40.50.100">
    <property type="match status" value="1"/>
</dbReference>
<gene>
    <name evidence="7" type="primary">potA</name>
    <name evidence="9" type="ORF">KPL78_27390</name>
</gene>
<dbReference type="PANTHER" id="PTHR42781:SF4">
    <property type="entry name" value="SPERMIDINE_PUTRESCINE IMPORT ATP-BINDING PROTEIN POTA"/>
    <property type="match status" value="1"/>
</dbReference>
<evidence type="ECO:0000256" key="6">
    <source>
        <dbReference type="ARBA" id="ARBA00023136"/>
    </source>
</evidence>
<dbReference type="RefSeq" id="WP_219766420.1">
    <property type="nucleotide sequence ID" value="NZ_JAHYBZ010000013.1"/>
</dbReference>
<dbReference type="Proteomes" id="UP001196565">
    <property type="component" value="Unassembled WGS sequence"/>
</dbReference>
<keyword evidence="1 7" id="KW-0813">Transport</keyword>
<dbReference type="InterPro" id="IPR017871">
    <property type="entry name" value="ABC_transporter-like_CS"/>
</dbReference>
<evidence type="ECO:0000256" key="4">
    <source>
        <dbReference type="ARBA" id="ARBA00022840"/>
    </source>
</evidence>
<dbReference type="SUPFAM" id="SSF50331">
    <property type="entry name" value="MOP-like"/>
    <property type="match status" value="1"/>
</dbReference>
<evidence type="ECO:0000256" key="1">
    <source>
        <dbReference type="ARBA" id="ARBA00022448"/>
    </source>
</evidence>
<evidence type="ECO:0000259" key="8">
    <source>
        <dbReference type="PROSITE" id="PS50893"/>
    </source>
</evidence>
<evidence type="ECO:0000256" key="5">
    <source>
        <dbReference type="ARBA" id="ARBA00022967"/>
    </source>
</evidence>
<dbReference type="Gene3D" id="3.40.50.300">
    <property type="entry name" value="P-loop containing nucleotide triphosphate hydrolases"/>
    <property type="match status" value="1"/>
</dbReference>
<keyword evidence="2 7" id="KW-1003">Cell membrane</keyword>
<dbReference type="PANTHER" id="PTHR42781">
    <property type="entry name" value="SPERMIDINE/PUTRESCINE IMPORT ATP-BINDING PROTEIN POTA"/>
    <property type="match status" value="1"/>
</dbReference>
<organism evidence="9 10">
    <name type="scientific">Roseomonas alba</name>
    <dbReference type="NCBI Taxonomy" id="2846776"/>
    <lineage>
        <taxon>Bacteria</taxon>
        <taxon>Pseudomonadati</taxon>
        <taxon>Pseudomonadota</taxon>
        <taxon>Alphaproteobacteria</taxon>
        <taxon>Acetobacterales</taxon>
        <taxon>Roseomonadaceae</taxon>
        <taxon>Roseomonas</taxon>
    </lineage>
</organism>
<proteinExistence type="inferred from homology"/>
<dbReference type="InterPro" id="IPR003593">
    <property type="entry name" value="AAA+_ATPase"/>
</dbReference>
<dbReference type="InterPro" id="IPR013611">
    <property type="entry name" value="Transp-assoc_OB_typ2"/>
</dbReference>
<dbReference type="EC" id="7.6.2.11" evidence="7"/>
<keyword evidence="3 7" id="KW-0547">Nucleotide-binding</keyword>
<dbReference type="SMART" id="SM00382">
    <property type="entry name" value="AAA"/>
    <property type="match status" value="1"/>
</dbReference>
<sequence>MSTPVLELRGVGKRFGQVVAVTGVDLTLDKGEFISFLGPSGSGKTTTLTMVAGLQKPTEGSILLNGQDVVPLPPYRRNIGVVFQHYALFPHMTVAANIAFPLQMRKVPRAEAGQRVEAALKLVGLPGFADRLPSQLSGGQQQRVALARALVYEPPLLLMDEPLGALDKNLRAQMQIEIARLHRDLGITVLYVTHDQEEALVMSDRIAVFNHGRIEQIGRPQALYERPATRFVAGFLGDSTFLAGRVQTLADEKAVVQTAHGVLRGHAATGLRVGGAAIVAVRPERVALLGADDAPRDNTVQGRVSDVIYLGQSRKYVVRLEDGAELLGLQPVGAAGVALSEGAEVRVGWTATDCNVLPAG</sequence>
<comment type="subunit">
    <text evidence="7">The complex is composed of two ATP-binding proteins (PotA), two transmembrane proteins (PotB and PotC) and a solute-binding protein (PotD).</text>
</comment>
<protein>
    <recommendedName>
        <fullName evidence="7">Spermidine/putrescine import ATP-binding protein PotA</fullName>
        <ecNumber evidence="7">7.6.2.11</ecNumber>
    </recommendedName>
</protein>
<dbReference type="EMBL" id="JAHYBZ010000013">
    <property type="protein sequence ID" value="MBW6401606.1"/>
    <property type="molecule type" value="Genomic_DNA"/>
</dbReference>
<dbReference type="Pfam" id="PF00005">
    <property type="entry name" value="ABC_tran"/>
    <property type="match status" value="1"/>
</dbReference>
<comment type="caution">
    <text evidence="9">The sequence shown here is derived from an EMBL/GenBank/DDBJ whole genome shotgun (WGS) entry which is preliminary data.</text>
</comment>
<evidence type="ECO:0000256" key="2">
    <source>
        <dbReference type="ARBA" id="ARBA00022475"/>
    </source>
</evidence>
<name>A0ABS7AH69_9PROT</name>
<dbReference type="PROSITE" id="PS50893">
    <property type="entry name" value="ABC_TRANSPORTER_2"/>
    <property type="match status" value="1"/>
</dbReference>
<dbReference type="InterPro" id="IPR005893">
    <property type="entry name" value="PotA-like"/>
</dbReference>
<keyword evidence="6 7" id="KW-0472">Membrane</keyword>
<feature type="domain" description="ABC transporter" evidence="8">
    <location>
        <begin position="6"/>
        <end position="236"/>
    </location>
</feature>
<accession>A0ABS7AH69</accession>
<dbReference type="SUPFAM" id="SSF52540">
    <property type="entry name" value="P-loop containing nucleoside triphosphate hydrolases"/>
    <property type="match status" value="1"/>
</dbReference>
<evidence type="ECO:0000256" key="7">
    <source>
        <dbReference type="RuleBase" id="RU364083"/>
    </source>
</evidence>
<dbReference type="InterPro" id="IPR027417">
    <property type="entry name" value="P-loop_NTPase"/>
</dbReference>
<evidence type="ECO:0000256" key="3">
    <source>
        <dbReference type="ARBA" id="ARBA00022741"/>
    </source>
</evidence>
<dbReference type="PROSITE" id="PS00211">
    <property type="entry name" value="ABC_TRANSPORTER_1"/>
    <property type="match status" value="1"/>
</dbReference>
<keyword evidence="5 7" id="KW-1278">Translocase</keyword>
<dbReference type="Pfam" id="PF08402">
    <property type="entry name" value="TOBE_2"/>
    <property type="match status" value="1"/>
</dbReference>
<dbReference type="InterPro" id="IPR050093">
    <property type="entry name" value="ABC_SmlMolc_Importer"/>
</dbReference>
<reference evidence="9 10" key="1">
    <citation type="submission" date="2021-07" db="EMBL/GenBank/DDBJ databases">
        <authorList>
            <person name="So Y."/>
        </authorList>
    </citation>
    <scope>NUCLEOTIDE SEQUENCE [LARGE SCALE GENOMIC DNA]</scope>
    <source>
        <strain evidence="9 10">HJA6</strain>
    </source>
</reference>
<evidence type="ECO:0000313" key="9">
    <source>
        <dbReference type="EMBL" id="MBW6401606.1"/>
    </source>
</evidence>
<comment type="catalytic activity">
    <reaction evidence="7">
        <text>ATP + H2O + polyamine-[polyamine-binding protein]Side 1 = ADP + phosphate + polyamineSide 2 + [polyamine-binding protein]Side 1.</text>
        <dbReference type="EC" id="7.6.2.11"/>
    </reaction>
</comment>
<dbReference type="InterPro" id="IPR003439">
    <property type="entry name" value="ABC_transporter-like_ATP-bd"/>
</dbReference>
<evidence type="ECO:0000313" key="10">
    <source>
        <dbReference type="Proteomes" id="UP001196565"/>
    </source>
</evidence>
<dbReference type="InterPro" id="IPR008995">
    <property type="entry name" value="Mo/tungstate-bd_C_term_dom"/>
</dbReference>